<dbReference type="EMBL" id="AM286690">
    <property type="protein sequence ID" value="CAL17558.1"/>
    <property type="molecule type" value="Genomic_DNA"/>
</dbReference>
<evidence type="ECO:0000256" key="1">
    <source>
        <dbReference type="SAM" id="SignalP"/>
    </source>
</evidence>
<feature type="chain" id="PRO_5004178888" description="3D domain-containing protein" evidence="1">
    <location>
        <begin position="28"/>
        <end position="146"/>
    </location>
</feature>
<name>Q0VMP0_ALCBS</name>
<feature type="signal peptide" evidence="1">
    <location>
        <begin position="1"/>
        <end position="27"/>
    </location>
</feature>
<organism evidence="2 3">
    <name type="scientific">Alcanivorax borkumensis (strain ATCC 700651 / DSM 11573 / NCIMB 13689 / SK2)</name>
    <dbReference type="NCBI Taxonomy" id="393595"/>
    <lineage>
        <taxon>Bacteria</taxon>
        <taxon>Pseudomonadati</taxon>
        <taxon>Pseudomonadota</taxon>
        <taxon>Gammaproteobacteria</taxon>
        <taxon>Oceanospirillales</taxon>
        <taxon>Alcanivoracaceae</taxon>
        <taxon>Alcanivorax</taxon>
    </lineage>
</organism>
<evidence type="ECO:0008006" key="4">
    <source>
        <dbReference type="Google" id="ProtNLM"/>
    </source>
</evidence>
<gene>
    <name evidence="2" type="ordered locus">ABO_2110</name>
</gene>
<dbReference type="eggNOG" id="COG3584">
    <property type="taxonomic scope" value="Bacteria"/>
</dbReference>
<reference evidence="2 3" key="1">
    <citation type="journal article" date="2006" name="Nat. Biotechnol.">
        <title>Genome sequence of the ubiquitous hydrocarbon-degrading marine bacterium Alcanivorax borkumensis.</title>
        <authorList>
            <person name="Schneiker S."/>
            <person name="Martins dos Santos V.A.P."/>
            <person name="Bartels D."/>
            <person name="Bekel T."/>
            <person name="Brecht M."/>
            <person name="Buhrmester J."/>
            <person name="Chernikova T.N."/>
            <person name="Denaro R."/>
            <person name="Ferrer M."/>
            <person name="Gertler C."/>
            <person name="Goesmann A."/>
            <person name="Golyshina O.V."/>
            <person name="Kaminski F."/>
            <person name="Khachane A.N."/>
            <person name="Lang S."/>
            <person name="Linke B."/>
            <person name="McHardy A.C."/>
            <person name="Meyer F."/>
            <person name="Nechitaylo T."/>
            <person name="Puehler A."/>
            <person name="Regenhardt D."/>
            <person name="Rupp O."/>
            <person name="Sabirova J.S."/>
            <person name="Selbitschka W."/>
            <person name="Yakimov M.M."/>
            <person name="Timmis K.N."/>
            <person name="Vorhoelter F.-J."/>
            <person name="Weidner S."/>
            <person name="Kaiser O."/>
            <person name="Golyshin P.N."/>
        </authorList>
    </citation>
    <scope>NUCLEOTIDE SEQUENCE [LARGE SCALE GENOMIC DNA]</scope>
    <source>
        <strain evidence="3">ATCC 700651 / DSM 11573 / NCIMB 13689 / SK2</strain>
    </source>
</reference>
<dbReference type="KEGG" id="abo:ABO_2110"/>
<dbReference type="RefSeq" id="WP_011589388.1">
    <property type="nucleotide sequence ID" value="NC_008260.1"/>
</dbReference>
<sequence length="146" mass="16351">MTIAVSLQRRVNVALFSLVLVASSSLASRCEAQDVPSVPMMELTVTASAYNSLYGQGAGSDHALAAWGDRLKPCMQVIAVSRDLISMGLTHNVEVTIEGLPGVWQVKDKMHRRWKRKIDIYMGEDLQAAREWGRRKVKIRFPRPKE</sequence>
<keyword evidence="3" id="KW-1185">Reference proteome</keyword>
<dbReference type="CDD" id="cd22784">
    <property type="entry name" value="DPBB_MltA_YuiC-like"/>
    <property type="match status" value="1"/>
</dbReference>
<dbReference type="HOGENOM" id="CLU_149286_0_0_6"/>
<protein>
    <recommendedName>
        <fullName evidence="4">3D domain-containing protein</fullName>
    </recommendedName>
</protein>
<proteinExistence type="predicted"/>
<keyword evidence="1" id="KW-0732">Signal</keyword>
<accession>Q0VMP0</accession>
<evidence type="ECO:0000313" key="3">
    <source>
        <dbReference type="Proteomes" id="UP000008871"/>
    </source>
</evidence>
<evidence type="ECO:0000313" key="2">
    <source>
        <dbReference type="EMBL" id="CAL17558.1"/>
    </source>
</evidence>
<dbReference type="STRING" id="393595.ABO_2110"/>
<dbReference type="Proteomes" id="UP000008871">
    <property type="component" value="Chromosome"/>
</dbReference>
<dbReference type="AlphaFoldDB" id="Q0VMP0"/>